<dbReference type="InterPro" id="IPR013563">
    <property type="entry name" value="Oligopep_ABC_C"/>
</dbReference>
<dbReference type="NCBIfam" id="NF007739">
    <property type="entry name" value="PRK10419.1"/>
    <property type="match status" value="2"/>
</dbReference>
<dbReference type="Pfam" id="PF00005">
    <property type="entry name" value="ABC_tran"/>
    <property type="match status" value="2"/>
</dbReference>
<dbReference type="InterPro" id="IPR003439">
    <property type="entry name" value="ABC_transporter-like_ATP-bd"/>
</dbReference>
<dbReference type="GO" id="GO:0015833">
    <property type="term" value="P:peptide transport"/>
    <property type="evidence" value="ECO:0007669"/>
    <property type="project" value="InterPro"/>
</dbReference>
<evidence type="ECO:0000313" key="11">
    <source>
        <dbReference type="EMBL" id="ATA21680.1"/>
    </source>
</evidence>
<evidence type="ECO:0000256" key="4">
    <source>
        <dbReference type="ARBA" id="ARBA00022475"/>
    </source>
</evidence>
<dbReference type="PANTHER" id="PTHR43297">
    <property type="entry name" value="OLIGOPEPTIDE TRANSPORT ATP-BINDING PROTEIN APPD"/>
    <property type="match status" value="1"/>
</dbReference>
<evidence type="ECO:0000256" key="6">
    <source>
        <dbReference type="ARBA" id="ARBA00022840"/>
    </source>
</evidence>
<proteinExistence type="inferred from homology"/>
<feature type="domain" description="ABC transporter" evidence="10">
    <location>
        <begin position="278"/>
        <end position="530"/>
    </location>
</feature>
<dbReference type="EC" id="7.4.2.9" evidence="8"/>
<dbReference type="SUPFAM" id="SSF52540">
    <property type="entry name" value="P-loop containing nucleoside triphosphate hydrolases"/>
    <property type="match status" value="2"/>
</dbReference>
<evidence type="ECO:0000256" key="5">
    <source>
        <dbReference type="ARBA" id="ARBA00022741"/>
    </source>
</evidence>
<evidence type="ECO:0000259" key="10">
    <source>
        <dbReference type="PROSITE" id="PS50893"/>
    </source>
</evidence>
<accession>A0A250B624</accession>
<keyword evidence="6 11" id="KW-0067">ATP-binding</keyword>
<name>A0A250B624_9GAMM</name>
<dbReference type="GO" id="GO:0016887">
    <property type="term" value="F:ATP hydrolysis activity"/>
    <property type="evidence" value="ECO:0007669"/>
    <property type="project" value="InterPro"/>
</dbReference>
<dbReference type="OrthoDB" id="9802264at2"/>
<evidence type="ECO:0000256" key="1">
    <source>
        <dbReference type="ARBA" id="ARBA00004417"/>
    </source>
</evidence>
<keyword evidence="12" id="KW-1185">Reference proteome</keyword>
<dbReference type="AlphaFoldDB" id="A0A250B624"/>
<dbReference type="EMBL" id="CP014136">
    <property type="protein sequence ID" value="ATA21680.1"/>
    <property type="molecule type" value="Genomic_DNA"/>
</dbReference>
<dbReference type="SMART" id="SM00382">
    <property type="entry name" value="AAA"/>
    <property type="match status" value="2"/>
</dbReference>
<dbReference type="InterPro" id="IPR003593">
    <property type="entry name" value="AAA+_ATPase"/>
</dbReference>
<comment type="subcellular location">
    <subcellularLocation>
        <location evidence="1">Cell inner membrane</location>
        <topology evidence="1">Peripheral membrane protein</topology>
    </subcellularLocation>
</comment>
<dbReference type="Pfam" id="PF08352">
    <property type="entry name" value="oligo_HPY"/>
    <property type="match status" value="2"/>
</dbReference>
<organism evidence="11 12">
    <name type="scientific">Gibbsiella quercinecans</name>
    <dbReference type="NCBI Taxonomy" id="929813"/>
    <lineage>
        <taxon>Bacteria</taxon>
        <taxon>Pseudomonadati</taxon>
        <taxon>Pseudomonadota</taxon>
        <taxon>Gammaproteobacteria</taxon>
        <taxon>Enterobacterales</taxon>
        <taxon>Yersiniaceae</taxon>
        <taxon>Gibbsiella</taxon>
    </lineage>
</organism>
<keyword evidence="7" id="KW-0472">Membrane</keyword>
<dbReference type="GO" id="GO:0005524">
    <property type="term" value="F:ATP binding"/>
    <property type="evidence" value="ECO:0007669"/>
    <property type="project" value="UniProtKB-KW"/>
</dbReference>
<keyword evidence="4" id="KW-1003">Cell membrane</keyword>
<dbReference type="InterPro" id="IPR017871">
    <property type="entry name" value="ABC_transporter-like_CS"/>
</dbReference>
<comment type="catalytic activity">
    <reaction evidence="9">
        <text>a dipeptide(out) + ATP + H2O = a dipeptide(in) + ADP + phosphate + H(+)</text>
        <dbReference type="Rhea" id="RHEA:23120"/>
        <dbReference type="ChEBI" id="CHEBI:15377"/>
        <dbReference type="ChEBI" id="CHEBI:15378"/>
        <dbReference type="ChEBI" id="CHEBI:30616"/>
        <dbReference type="ChEBI" id="CHEBI:43474"/>
        <dbReference type="ChEBI" id="CHEBI:90799"/>
        <dbReference type="ChEBI" id="CHEBI:456216"/>
        <dbReference type="EC" id="7.4.2.9"/>
    </reaction>
</comment>
<dbReference type="Gene3D" id="3.40.50.300">
    <property type="entry name" value="P-loop containing nucleotide triphosphate hydrolases"/>
    <property type="match status" value="2"/>
</dbReference>
<evidence type="ECO:0000256" key="7">
    <source>
        <dbReference type="ARBA" id="ARBA00023136"/>
    </source>
</evidence>
<dbReference type="CDD" id="cd03257">
    <property type="entry name" value="ABC_NikE_OppD_transporters"/>
    <property type="match status" value="2"/>
</dbReference>
<gene>
    <name evidence="11" type="ORF">AWC35_21345</name>
</gene>
<reference evidence="11 12" key="1">
    <citation type="submission" date="2016-01" db="EMBL/GenBank/DDBJ databases">
        <authorList>
            <person name="Oliw E.H."/>
        </authorList>
    </citation>
    <scope>NUCLEOTIDE SEQUENCE [LARGE SCALE GENOMIC DNA]</scope>
    <source>
        <strain evidence="11 12">FRB97</strain>
    </source>
</reference>
<dbReference type="PROSITE" id="PS00211">
    <property type="entry name" value="ABC_TRANSPORTER_1"/>
    <property type="match status" value="2"/>
</dbReference>
<evidence type="ECO:0000256" key="2">
    <source>
        <dbReference type="ARBA" id="ARBA00005417"/>
    </source>
</evidence>
<dbReference type="KEGG" id="gqu:AWC35_21345"/>
<keyword evidence="5" id="KW-0547">Nucleotide-binding</keyword>
<keyword evidence="3" id="KW-0813">Transport</keyword>
<dbReference type="FunFam" id="3.40.50.300:FF:000016">
    <property type="entry name" value="Oligopeptide ABC transporter ATP-binding component"/>
    <property type="match status" value="1"/>
</dbReference>
<dbReference type="GO" id="GO:0055085">
    <property type="term" value="P:transmembrane transport"/>
    <property type="evidence" value="ECO:0007669"/>
    <property type="project" value="UniProtKB-ARBA"/>
</dbReference>
<dbReference type="PANTHER" id="PTHR43297:SF2">
    <property type="entry name" value="DIPEPTIDE TRANSPORT ATP-BINDING PROTEIN DPPD"/>
    <property type="match status" value="1"/>
</dbReference>
<feature type="domain" description="ABC transporter" evidence="10">
    <location>
        <begin position="9"/>
        <end position="257"/>
    </location>
</feature>
<protein>
    <recommendedName>
        <fullName evidence="8">ABC-type dipeptide transporter</fullName>
        <ecNumber evidence="8">7.4.2.9</ecNumber>
    </recommendedName>
</protein>
<dbReference type="PROSITE" id="PS50893">
    <property type="entry name" value="ABC_TRANSPORTER_2"/>
    <property type="match status" value="2"/>
</dbReference>
<evidence type="ECO:0000256" key="3">
    <source>
        <dbReference type="ARBA" id="ARBA00022448"/>
    </source>
</evidence>
<evidence type="ECO:0000313" key="12">
    <source>
        <dbReference type="Proteomes" id="UP000217182"/>
    </source>
</evidence>
<dbReference type="RefSeq" id="WP_095848260.1">
    <property type="nucleotide sequence ID" value="NZ_CP014136.1"/>
</dbReference>
<dbReference type="Proteomes" id="UP000217182">
    <property type="component" value="Chromosome"/>
</dbReference>
<evidence type="ECO:0000256" key="8">
    <source>
        <dbReference type="ARBA" id="ARBA00038852"/>
    </source>
</evidence>
<dbReference type="InterPro" id="IPR027417">
    <property type="entry name" value="P-loop_NTPase"/>
</dbReference>
<comment type="similarity">
    <text evidence="2">Belongs to the ABC transporter superfamily.</text>
</comment>
<dbReference type="InterPro" id="IPR050388">
    <property type="entry name" value="ABC_Ni/Peptide_Import"/>
</dbReference>
<dbReference type="GO" id="GO:0005886">
    <property type="term" value="C:plasma membrane"/>
    <property type="evidence" value="ECO:0007669"/>
    <property type="project" value="UniProtKB-SubCell"/>
</dbReference>
<dbReference type="NCBIfam" id="NF008453">
    <property type="entry name" value="PRK11308.1"/>
    <property type="match status" value="2"/>
</dbReference>
<evidence type="ECO:0000256" key="9">
    <source>
        <dbReference type="ARBA" id="ARBA00047356"/>
    </source>
</evidence>
<sequence length="550" mass="59453">MSEQHDVILHVDRLSVNTAQGVPILQDISFSIRAGETLCLVGESGSGKSVTSLATLGLLPKGALGVVGGRILLDGEDVLQVTNGRLKALRGSHMAMIFQEPMTALNPVLTVGRQIDEVLQTHTDLGAAQRHARVLDALAQVHLPDIARVYDAYPHQLSGGQRQRIMIAMALVLEPRLLIADEPTTALDVTTQQQILKLIRELQQKHGTAVLFITHDMGVVVDIADRVCVMRKGNIVEAGALRQVLSQPREDYTKALLAAVPSLAPRPVRPAISAQVVLDVVELGKIYPPKGGALCWFGKRRKGTRALHDVTFSLKRGRTLGIVGESGSGKSTMARCVMRLLTPDEGAIRITGNDISELSPAGLKPHRKRIQMIFQDPNRSLNPRISIGKSLVEGPMNHGASFAQAWAKGQRLLELVGLPADAIDRYPHQFSGGQRQRIAIARALAMEPDVIVADEAVSALDVSVQAQVLQLLNDIQQRLGVAILFITHDLRVAAQLCDDVLVMRYGEVIEYGAAADVLASPQHPYTQQLMDAVPGKSWDFAAGRGSDCGI</sequence>